<protein>
    <submittedName>
        <fullName evidence="1">Uncharacterized protein</fullName>
    </submittedName>
</protein>
<dbReference type="AlphaFoldDB" id="A0A1B7KR74"/>
<proteinExistence type="predicted"/>
<comment type="caution">
    <text evidence="1">The sequence shown here is derived from an EMBL/GenBank/DDBJ whole genome shotgun (WGS) entry which is preliminary data.</text>
</comment>
<evidence type="ECO:0000313" key="2">
    <source>
        <dbReference type="Proteomes" id="UP000078290"/>
    </source>
</evidence>
<dbReference type="EMBL" id="LXMA01000028">
    <property type="protein sequence ID" value="OAT72584.1"/>
    <property type="molecule type" value="Genomic_DNA"/>
</dbReference>
<dbReference type="RefSeq" id="WP_064551988.1">
    <property type="nucleotide sequence ID" value="NZ_CP184786.1"/>
</dbReference>
<sequence length="114" mass="13229">MSKILVLLDKNTVQTKHLAMVKKYTNLGLGDIKNRIENSSPIFECDLFKNEDDDAKLEKLITDLTNNGVKIKIYEEEISSDKEVSIKYLMNRLNRFKEIQAQNELLDDLMYGDD</sequence>
<reference evidence="2" key="1">
    <citation type="submission" date="2016-05" db="EMBL/GenBank/DDBJ databases">
        <authorList>
            <person name="Wang W."/>
            <person name="Zhu L."/>
        </authorList>
    </citation>
    <scope>NUCLEOTIDE SEQUENCE [LARGE SCALE GENOMIC DNA]</scope>
    <source>
        <strain evidence="2">W-2</strain>
    </source>
</reference>
<dbReference type="Proteomes" id="UP000078290">
    <property type="component" value="Unassembled WGS sequence"/>
</dbReference>
<dbReference type="OrthoDB" id="2908398at2"/>
<evidence type="ECO:0000313" key="1">
    <source>
        <dbReference type="EMBL" id="OAT72584.1"/>
    </source>
</evidence>
<name>A0A1B7KR74_PARTM</name>
<organism evidence="1 2">
    <name type="scientific">Parageobacillus thermoglucosidasius</name>
    <name type="common">Geobacillus thermoglucosidasius</name>
    <dbReference type="NCBI Taxonomy" id="1426"/>
    <lineage>
        <taxon>Bacteria</taxon>
        <taxon>Bacillati</taxon>
        <taxon>Bacillota</taxon>
        <taxon>Bacilli</taxon>
        <taxon>Bacillales</taxon>
        <taxon>Anoxybacillaceae</taxon>
        <taxon>Parageobacillus</taxon>
    </lineage>
</organism>
<gene>
    <name evidence="1" type="ORF">A7K69_19570</name>
</gene>
<accession>A0A1B7KR74</accession>